<evidence type="ECO:0000313" key="1">
    <source>
        <dbReference type="EMBL" id="MBD1322544.1"/>
    </source>
</evidence>
<dbReference type="Proteomes" id="UP000602395">
    <property type="component" value="Unassembled WGS sequence"/>
</dbReference>
<evidence type="ECO:0000313" key="2">
    <source>
        <dbReference type="Proteomes" id="UP000602395"/>
    </source>
</evidence>
<dbReference type="InterPro" id="IPR029058">
    <property type="entry name" value="AB_hydrolase_fold"/>
</dbReference>
<proteinExistence type="predicted"/>
<gene>
    <name evidence="1" type="ORF">IDF66_23440</name>
</gene>
<organism evidence="1 2">
    <name type="scientific">Gordonia hankookensis</name>
    <dbReference type="NCBI Taxonomy" id="589403"/>
    <lineage>
        <taxon>Bacteria</taxon>
        <taxon>Bacillati</taxon>
        <taxon>Actinomycetota</taxon>
        <taxon>Actinomycetes</taxon>
        <taxon>Mycobacteriales</taxon>
        <taxon>Gordoniaceae</taxon>
        <taxon>Gordonia</taxon>
    </lineage>
</organism>
<dbReference type="EMBL" id="JACWMS010000006">
    <property type="protein sequence ID" value="MBD1322544.1"/>
    <property type="molecule type" value="Genomic_DNA"/>
</dbReference>
<dbReference type="GO" id="GO:0016787">
    <property type="term" value="F:hydrolase activity"/>
    <property type="evidence" value="ECO:0007669"/>
    <property type="project" value="UniProtKB-KW"/>
</dbReference>
<name>A0ABR7WL74_9ACTN</name>
<keyword evidence="1" id="KW-0378">Hydrolase</keyword>
<dbReference type="Gene3D" id="3.40.50.1820">
    <property type="entry name" value="alpha/beta hydrolase"/>
    <property type="match status" value="1"/>
</dbReference>
<comment type="caution">
    <text evidence="1">The sequence shown here is derived from an EMBL/GenBank/DDBJ whole genome shotgun (WGS) entry which is preliminary data.</text>
</comment>
<protein>
    <submittedName>
        <fullName evidence="1">Alpha/beta hydrolase</fullName>
    </submittedName>
</protein>
<dbReference type="RefSeq" id="WP_190268844.1">
    <property type="nucleotide sequence ID" value="NZ_BAABAD010000005.1"/>
</dbReference>
<reference evidence="1 2" key="1">
    <citation type="submission" date="2020-09" db="EMBL/GenBank/DDBJ databases">
        <title>Novel species in genus Gordonia.</title>
        <authorList>
            <person name="Zhang G."/>
        </authorList>
    </citation>
    <scope>NUCLEOTIDE SEQUENCE [LARGE SCALE GENOMIC DNA]</scope>
    <source>
        <strain evidence="1 2">ON-33</strain>
    </source>
</reference>
<sequence length="513" mass="54520">MLETDIGNHEEIGQRYISHTHISPEEIVDMADVVWGDLGVPEALWRRVGREATAPIGTATQPPGQWLPHQFSNSANIGSLRATEELFGQMCAREGIGGQGPAIDFRTIQSTGGSGVSTSLILTGDDGQIAGGVAILSGRTFIAGVPDEVDDLQVFCAPSSSREEEDIDAAFRALQQDGDEFEDPEIHIWARYYLGRNSQTIDFVVPNGAKFRPLKTIARSAGVLVGAAVMILSRKNASPTDPFRKIRSVRASVVHRHVDEECPELAAGSSYGGKMAVAVHGTMATGHDLAHHLQVILPHDYRVVRYEHDTFSPIGANSEELRELLAAVDPSDLILVGHSRGGLVAEQCARLLDRTPKVVTLGAPFFGTPMVGAADLAVLGMRSLSGGIRALSGSVIVDALAMFVGFTIKNTPQGIAAMAETSDWVGQSRANRSPAVTLAYGGRAPRDPLSESSGVCAFLSGIGSRVFSDAHDLVVPSESSLGNCKNGFEVVCDHFSYLNNVDVTSGIQSIAAN</sequence>
<keyword evidence="2" id="KW-1185">Reference proteome</keyword>
<dbReference type="SUPFAM" id="SSF53474">
    <property type="entry name" value="alpha/beta-Hydrolases"/>
    <property type="match status" value="1"/>
</dbReference>
<accession>A0ABR7WL74</accession>